<evidence type="ECO:0000256" key="1">
    <source>
        <dbReference type="ARBA" id="ARBA00022737"/>
    </source>
</evidence>
<evidence type="ECO:0008006" key="5">
    <source>
        <dbReference type="Google" id="ProtNLM"/>
    </source>
</evidence>
<evidence type="ECO:0000313" key="4">
    <source>
        <dbReference type="Proteomes" id="UP000297241"/>
    </source>
</evidence>
<dbReference type="Proteomes" id="UP000297241">
    <property type="component" value="Unassembled WGS sequence"/>
</dbReference>
<name>A0A4Z1ARF2_9LEPT</name>
<comment type="caution">
    <text evidence="3">The sequence shown here is derived from an EMBL/GenBank/DDBJ whole genome shotgun (WGS) entry which is preliminary data.</text>
</comment>
<evidence type="ECO:0000256" key="2">
    <source>
        <dbReference type="SAM" id="SignalP"/>
    </source>
</evidence>
<gene>
    <name evidence="3" type="ORF">EHR06_02165</name>
</gene>
<keyword evidence="2" id="KW-0732">Signal</keyword>
<dbReference type="AlphaFoldDB" id="A0A4Z1ARF2"/>
<dbReference type="RefSeq" id="WP_135755509.1">
    <property type="nucleotide sequence ID" value="NZ_RQHS01000005.1"/>
</dbReference>
<feature type="signal peptide" evidence="2">
    <location>
        <begin position="1"/>
        <end position="22"/>
    </location>
</feature>
<dbReference type="EMBL" id="RQHS01000005">
    <property type="protein sequence ID" value="TGN02837.1"/>
    <property type="molecule type" value="Genomic_DNA"/>
</dbReference>
<sequence>MNGKKIAILIISIFWFVANNCATVPWKCVDGDACNAIKEGSVISQYGHKYNGGLKNGIPDGIGSVEFGTGRWFNIYINGYAIGSPIHGSAGKPGDRYEGGVGIDKYEDIQLNGKGTFFYKNGSKIEAIWKENKPEGKGKIFLANGKTLEGNFYDSGWICLTGDCKNGFGKRIYRNCATLEKGNFVKGELMKGVHVSNEYEFFDGEWVLEGKFKRFISGISRLGRKMDTIDRMRQRDNPKAQYTEVAKESIQCTEYID</sequence>
<dbReference type="InterPro" id="IPR003409">
    <property type="entry name" value="MORN"/>
</dbReference>
<organism evidence="3 4">
    <name type="scientific">Leptospira dzoumogneensis</name>
    <dbReference type="NCBI Taxonomy" id="2484904"/>
    <lineage>
        <taxon>Bacteria</taxon>
        <taxon>Pseudomonadati</taxon>
        <taxon>Spirochaetota</taxon>
        <taxon>Spirochaetia</taxon>
        <taxon>Leptospirales</taxon>
        <taxon>Leptospiraceae</taxon>
        <taxon>Leptospira</taxon>
    </lineage>
</organism>
<dbReference type="OrthoDB" id="346046at2"/>
<accession>A0A4Z1ARF2</accession>
<proteinExistence type="predicted"/>
<evidence type="ECO:0000313" key="3">
    <source>
        <dbReference type="EMBL" id="TGN02837.1"/>
    </source>
</evidence>
<dbReference type="SUPFAM" id="SSF82185">
    <property type="entry name" value="Histone H3 K4-specific methyltransferase SET7/9 N-terminal domain"/>
    <property type="match status" value="1"/>
</dbReference>
<feature type="chain" id="PRO_5021333520" description="Membrane-binding protein" evidence="2">
    <location>
        <begin position="23"/>
        <end position="257"/>
    </location>
</feature>
<protein>
    <recommendedName>
        <fullName evidence="5">Membrane-binding protein</fullName>
    </recommendedName>
</protein>
<keyword evidence="1" id="KW-0677">Repeat</keyword>
<keyword evidence="4" id="KW-1185">Reference proteome</keyword>
<reference evidence="3" key="1">
    <citation type="journal article" date="2019" name="PLoS Negl. Trop. Dis.">
        <title>Revisiting the worldwide diversity of Leptospira species in the environment.</title>
        <authorList>
            <person name="Vincent A.T."/>
            <person name="Schiettekatte O."/>
            <person name="Bourhy P."/>
            <person name="Veyrier F.J."/>
            <person name="Picardeau M."/>
        </authorList>
    </citation>
    <scope>NUCLEOTIDE SEQUENCE [LARGE SCALE GENOMIC DNA]</scope>
    <source>
        <strain evidence="3">201601113</strain>
    </source>
</reference>
<dbReference type="Gene3D" id="2.20.110.10">
    <property type="entry name" value="Histone H3 K4-specific methyltransferase SET7/9 N-terminal domain"/>
    <property type="match status" value="1"/>
</dbReference>
<dbReference type="Pfam" id="PF02493">
    <property type="entry name" value="MORN"/>
    <property type="match status" value="3"/>
</dbReference>